<dbReference type="AlphaFoldDB" id="A0A919Y9C8"/>
<dbReference type="SMART" id="SM00698">
    <property type="entry name" value="MORN"/>
    <property type="match status" value="3"/>
</dbReference>
<dbReference type="Proteomes" id="UP000682811">
    <property type="component" value="Unassembled WGS sequence"/>
</dbReference>
<gene>
    <name evidence="3" type="ORF">J34TS1_03430</name>
</gene>
<sequence length="243" mass="26824">MKKWTALSLSVALCASLAAVSIVPAHSTAHAAAAKESVKISENAQYFGEVKNGVPNGRGTIHWGDSKQYSGDFVNGKREGSGKYINEYTQDGEKHIVVYSGAWKQDKMEGKGTLTHKVIMDGGEVRSNEIQTGTFKNGVLQNGYDVIHALADPDYSFTYKNGSETLEMLGSNQGIKTSLKTGQIFSIKYRNGSINKYYTLFPADTKAEQRKLDADLKYLQSIQKKLIPVFAEFERLSKQLPLK</sequence>
<proteinExistence type="predicted"/>
<dbReference type="Pfam" id="PF02493">
    <property type="entry name" value="MORN"/>
    <property type="match status" value="3"/>
</dbReference>
<dbReference type="PANTHER" id="PTHR23084">
    <property type="entry name" value="PHOSPHATIDYLINOSITOL-4-PHOSPHATE 5-KINASE RELATED"/>
    <property type="match status" value="1"/>
</dbReference>
<comment type="caution">
    <text evidence="3">The sequence shown here is derived from an EMBL/GenBank/DDBJ whole genome shotgun (WGS) entry which is preliminary data.</text>
</comment>
<dbReference type="EMBL" id="BORT01000001">
    <property type="protein sequence ID" value="GIO45578.1"/>
    <property type="molecule type" value="Genomic_DNA"/>
</dbReference>
<dbReference type="InterPro" id="IPR003409">
    <property type="entry name" value="MORN"/>
</dbReference>
<protein>
    <recommendedName>
        <fullName evidence="5">MORN repeat-containing protein</fullName>
    </recommendedName>
</protein>
<dbReference type="RefSeq" id="WP_212976731.1">
    <property type="nucleotide sequence ID" value="NZ_AP025343.1"/>
</dbReference>
<keyword evidence="4" id="KW-1185">Reference proteome</keyword>
<feature type="signal peptide" evidence="2">
    <location>
        <begin position="1"/>
        <end position="31"/>
    </location>
</feature>
<feature type="chain" id="PRO_5037955075" description="MORN repeat-containing protein" evidence="2">
    <location>
        <begin position="32"/>
        <end position="243"/>
    </location>
</feature>
<dbReference type="PANTHER" id="PTHR23084:SF263">
    <property type="entry name" value="MORN REPEAT-CONTAINING PROTEIN 1"/>
    <property type="match status" value="1"/>
</dbReference>
<evidence type="ECO:0000313" key="3">
    <source>
        <dbReference type="EMBL" id="GIO45578.1"/>
    </source>
</evidence>
<name>A0A919Y9C8_9BACL</name>
<keyword evidence="1" id="KW-0677">Repeat</keyword>
<accession>A0A919Y9C8</accession>
<evidence type="ECO:0000256" key="2">
    <source>
        <dbReference type="SAM" id="SignalP"/>
    </source>
</evidence>
<keyword evidence="2" id="KW-0732">Signal</keyword>
<dbReference type="Gene3D" id="2.20.110.10">
    <property type="entry name" value="Histone H3 K4-specific methyltransferase SET7/9 N-terminal domain"/>
    <property type="match status" value="1"/>
</dbReference>
<organism evidence="3 4">
    <name type="scientific">Paenibacillus azoreducens</name>
    <dbReference type="NCBI Taxonomy" id="116718"/>
    <lineage>
        <taxon>Bacteria</taxon>
        <taxon>Bacillati</taxon>
        <taxon>Bacillota</taxon>
        <taxon>Bacilli</taxon>
        <taxon>Bacillales</taxon>
        <taxon>Paenibacillaceae</taxon>
        <taxon>Paenibacillus</taxon>
    </lineage>
</organism>
<reference evidence="3 4" key="1">
    <citation type="submission" date="2021-03" db="EMBL/GenBank/DDBJ databases">
        <title>Antimicrobial resistance genes in bacteria isolated from Japanese honey, and their potential for conferring macrolide and lincosamide resistance in the American foulbrood pathogen Paenibacillus larvae.</title>
        <authorList>
            <person name="Okamoto M."/>
            <person name="Kumagai M."/>
            <person name="Kanamori H."/>
            <person name="Takamatsu D."/>
        </authorList>
    </citation>
    <scope>NUCLEOTIDE SEQUENCE [LARGE SCALE GENOMIC DNA]</scope>
    <source>
        <strain evidence="3 4">J34TS1</strain>
    </source>
</reference>
<evidence type="ECO:0000256" key="1">
    <source>
        <dbReference type="ARBA" id="ARBA00022737"/>
    </source>
</evidence>
<evidence type="ECO:0008006" key="5">
    <source>
        <dbReference type="Google" id="ProtNLM"/>
    </source>
</evidence>
<dbReference type="SUPFAM" id="SSF82185">
    <property type="entry name" value="Histone H3 K4-specific methyltransferase SET7/9 N-terminal domain"/>
    <property type="match status" value="1"/>
</dbReference>
<evidence type="ECO:0000313" key="4">
    <source>
        <dbReference type="Proteomes" id="UP000682811"/>
    </source>
</evidence>